<dbReference type="STRING" id="4232.A0A251TE48"/>
<evidence type="ECO:0008006" key="7">
    <source>
        <dbReference type="Google" id="ProtNLM"/>
    </source>
</evidence>
<dbReference type="InParanoid" id="A0A251TE48"/>
<sequence>MNELLFFSSCLIDFFYLHPKKIDMTRDTKSEHLAVGNQKHDFHITCERFKNWLAKQGLPTFKEAALAAYNAYGTSIFLGVFAEGCLKEVCLSFSILRTMPHSKLSSLCGGYTPLVESFLRIGSMEMARNFAIMKGCNEGIFCVMKNIRGKEDVQASMVAGFGCGVVLSLVTGMRGPEIMSVGAIFALYNGGLFKVGLKI</sequence>
<evidence type="ECO:0000256" key="4">
    <source>
        <dbReference type="ARBA" id="ARBA00023136"/>
    </source>
</evidence>
<proteinExistence type="predicted"/>
<keyword evidence="3" id="KW-1133">Transmembrane helix</keyword>
<gene>
    <name evidence="5" type="ORF">HannXRQ_Chr11g0346471</name>
</gene>
<dbReference type="PANTHER" id="PTHR14110">
    <property type="entry name" value="MITOCHONDRIAL IMPORT INNER MEMBRANE TRANSLOCASE SUBUNIT TIM22"/>
    <property type="match status" value="1"/>
</dbReference>
<keyword evidence="6" id="KW-1185">Reference proteome</keyword>
<dbReference type="GO" id="GO:0042721">
    <property type="term" value="C:TIM22 mitochondrial import inner membrane insertion complex"/>
    <property type="evidence" value="ECO:0007669"/>
    <property type="project" value="InterPro"/>
</dbReference>
<organism evidence="5 6">
    <name type="scientific">Helianthus annuus</name>
    <name type="common">Common sunflower</name>
    <dbReference type="NCBI Taxonomy" id="4232"/>
    <lineage>
        <taxon>Eukaryota</taxon>
        <taxon>Viridiplantae</taxon>
        <taxon>Streptophyta</taxon>
        <taxon>Embryophyta</taxon>
        <taxon>Tracheophyta</taxon>
        <taxon>Spermatophyta</taxon>
        <taxon>Magnoliopsida</taxon>
        <taxon>eudicotyledons</taxon>
        <taxon>Gunneridae</taxon>
        <taxon>Pentapetalae</taxon>
        <taxon>asterids</taxon>
        <taxon>campanulids</taxon>
        <taxon>Asterales</taxon>
        <taxon>Asteraceae</taxon>
        <taxon>Asteroideae</taxon>
        <taxon>Heliantheae alliance</taxon>
        <taxon>Heliantheae</taxon>
        <taxon>Helianthus</taxon>
    </lineage>
</organism>
<dbReference type="Proteomes" id="UP000215914">
    <property type="component" value="Chromosome 11"/>
</dbReference>
<evidence type="ECO:0000256" key="2">
    <source>
        <dbReference type="ARBA" id="ARBA00022692"/>
    </source>
</evidence>
<keyword evidence="4" id="KW-0472">Membrane</keyword>
<evidence type="ECO:0000256" key="1">
    <source>
        <dbReference type="ARBA" id="ARBA00004141"/>
    </source>
</evidence>
<dbReference type="GO" id="GO:0045036">
    <property type="term" value="P:protein targeting to chloroplast"/>
    <property type="evidence" value="ECO:0000318"/>
    <property type="project" value="GO_Central"/>
</dbReference>
<dbReference type="Pfam" id="PF02466">
    <property type="entry name" value="Tim17"/>
    <property type="match status" value="1"/>
</dbReference>
<dbReference type="InterPro" id="IPR039175">
    <property type="entry name" value="TIM22"/>
</dbReference>
<dbReference type="AlphaFoldDB" id="A0A251TE48"/>
<evidence type="ECO:0000313" key="5">
    <source>
        <dbReference type="EMBL" id="OTG08866.1"/>
    </source>
</evidence>
<evidence type="ECO:0000256" key="3">
    <source>
        <dbReference type="ARBA" id="ARBA00022989"/>
    </source>
</evidence>
<dbReference type="PANTHER" id="PTHR14110:SF6">
    <property type="entry name" value="OS04G0405100 PROTEIN"/>
    <property type="match status" value="1"/>
</dbReference>
<accession>A0A251TE48</accession>
<dbReference type="GO" id="GO:0008320">
    <property type="term" value="F:protein transmembrane transporter activity"/>
    <property type="evidence" value="ECO:0000318"/>
    <property type="project" value="GO_Central"/>
</dbReference>
<keyword evidence="2" id="KW-0812">Transmembrane</keyword>
<comment type="subcellular location">
    <subcellularLocation>
        <location evidence="1">Membrane</location>
        <topology evidence="1">Multi-pass membrane protein</topology>
    </subcellularLocation>
</comment>
<dbReference type="GO" id="GO:0009706">
    <property type="term" value="C:chloroplast inner membrane"/>
    <property type="evidence" value="ECO:0000318"/>
    <property type="project" value="GO_Central"/>
</dbReference>
<protein>
    <recommendedName>
        <fullName evidence="7">Mitochondrial inner membrane translocase subunit Tim17/Tim22/Tim23/peroxisomal protein PMP24</fullName>
    </recommendedName>
</protein>
<dbReference type="EMBL" id="CM007900">
    <property type="protein sequence ID" value="OTG08866.1"/>
    <property type="molecule type" value="Genomic_DNA"/>
</dbReference>
<dbReference type="GO" id="GO:0045039">
    <property type="term" value="P:protein insertion into mitochondrial inner membrane"/>
    <property type="evidence" value="ECO:0007669"/>
    <property type="project" value="InterPro"/>
</dbReference>
<evidence type="ECO:0000313" key="6">
    <source>
        <dbReference type="Proteomes" id="UP000215914"/>
    </source>
</evidence>
<reference evidence="6" key="1">
    <citation type="journal article" date="2017" name="Nature">
        <title>The sunflower genome provides insights into oil metabolism, flowering and Asterid evolution.</title>
        <authorList>
            <person name="Badouin H."/>
            <person name="Gouzy J."/>
            <person name="Grassa C.J."/>
            <person name="Murat F."/>
            <person name="Staton S.E."/>
            <person name="Cottret L."/>
            <person name="Lelandais-Briere C."/>
            <person name="Owens G.L."/>
            <person name="Carrere S."/>
            <person name="Mayjonade B."/>
            <person name="Legrand L."/>
            <person name="Gill N."/>
            <person name="Kane N.C."/>
            <person name="Bowers J.E."/>
            <person name="Hubner S."/>
            <person name="Bellec A."/>
            <person name="Berard A."/>
            <person name="Berges H."/>
            <person name="Blanchet N."/>
            <person name="Boniface M.C."/>
            <person name="Brunel D."/>
            <person name="Catrice O."/>
            <person name="Chaidir N."/>
            <person name="Claudel C."/>
            <person name="Donnadieu C."/>
            <person name="Faraut T."/>
            <person name="Fievet G."/>
            <person name="Helmstetter N."/>
            <person name="King M."/>
            <person name="Knapp S.J."/>
            <person name="Lai Z."/>
            <person name="Le Paslier M.C."/>
            <person name="Lippi Y."/>
            <person name="Lorenzon L."/>
            <person name="Mandel J.R."/>
            <person name="Marage G."/>
            <person name="Marchand G."/>
            <person name="Marquand E."/>
            <person name="Bret-Mestries E."/>
            <person name="Morien E."/>
            <person name="Nambeesan S."/>
            <person name="Nguyen T."/>
            <person name="Pegot-Espagnet P."/>
            <person name="Pouilly N."/>
            <person name="Raftis F."/>
            <person name="Sallet E."/>
            <person name="Schiex T."/>
            <person name="Thomas J."/>
            <person name="Vandecasteele C."/>
            <person name="Vares D."/>
            <person name="Vear F."/>
            <person name="Vautrin S."/>
            <person name="Crespi M."/>
            <person name="Mangin B."/>
            <person name="Burke J.M."/>
            <person name="Salse J."/>
            <person name="Munos S."/>
            <person name="Vincourt P."/>
            <person name="Rieseberg L.H."/>
            <person name="Langlade N.B."/>
        </authorList>
    </citation>
    <scope>NUCLEOTIDE SEQUENCE [LARGE SCALE GENOMIC DNA]</scope>
    <source>
        <strain evidence="6">cv. SF193</strain>
    </source>
</reference>
<name>A0A251TE48_HELAN</name>